<proteinExistence type="predicted"/>
<dbReference type="InterPro" id="IPR042453">
    <property type="entry name" value="WDR53"/>
</dbReference>
<evidence type="ECO:0000313" key="2">
    <source>
        <dbReference type="EMBL" id="KAJ3492120.1"/>
    </source>
</evidence>
<dbReference type="InterPro" id="IPR015943">
    <property type="entry name" value="WD40/YVTN_repeat-like_dom_sf"/>
</dbReference>
<keyword evidence="3" id="KW-1185">Reference proteome</keyword>
<organism evidence="2 3">
    <name type="scientific">Meripilus lineatus</name>
    <dbReference type="NCBI Taxonomy" id="2056292"/>
    <lineage>
        <taxon>Eukaryota</taxon>
        <taxon>Fungi</taxon>
        <taxon>Dikarya</taxon>
        <taxon>Basidiomycota</taxon>
        <taxon>Agaricomycotina</taxon>
        <taxon>Agaricomycetes</taxon>
        <taxon>Polyporales</taxon>
        <taxon>Meripilaceae</taxon>
        <taxon>Meripilus</taxon>
    </lineage>
</organism>
<dbReference type="AlphaFoldDB" id="A0AAD5VET6"/>
<dbReference type="EMBL" id="JANAWD010000003">
    <property type="protein sequence ID" value="KAJ3492120.1"/>
    <property type="molecule type" value="Genomic_DNA"/>
</dbReference>
<accession>A0AAD5VET6</accession>
<dbReference type="SMART" id="SM00320">
    <property type="entry name" value="WD40"/>
    <property type="match status" value="5"/>
</dbReference>
<dbReference type="Gene3D" id="2.130.10.10">
    <property type="entry name" value="YVTN repeat-like/Quinoprotein amine dehydrogenase"/>
    <property type="match status" value="2"/>
</dbReference>
<name>A0AAD5VET6_9APHY</name>
<reference evidence="2" key="1">
    <citation type="submission" date="2022-07" db="EMBL/GenBank/DDBJ databases">
        <title>Genome Sequence of Physisporinus lineatus.</title>
        <authorList>
            <person name="Buettner E."/>
        </authorList>
    </citation>
    <scope>NUCLEOTIDE SEQUENCE</scope>
    <source>
        <strain evidence="2">VT162</strain>
    </source>
</reference>
<evidence type="ECO:0000256" key="1">
    <source>
        <dbReference type="SAM" id="MobiDB-lite"/>
    </source>
</evidence>
<dbReference type="SUPFAM" id="SSF50978">
    <property type="entry name" value="WD40 repeat-like"/>
    <property type="match status" value="1"/>
</dbReference>
<evidence type="ECO:0008006" key="4">
    <source>
        <dbReference type="Google" id="ProtNLM"/>
    </source>
</evidence>
<evidence type="ECO:0000313" key="3">
    <source>
        <dbReference type="Proteomes" id="UP001212997"/>
    </source>
</evidence>
<comment type="caution">
    <text evidence="2">The sequence shown here is derived from an EMBL/GenBank/DDBJ whole genome shotgun (WGS) entry which is preliminary data.</text>
</comment>
<dbReference type="InterPro" id="IPR001680">
    <property type="entry name" value="WD40_rpt"/>
</dbReference>
<protein>
    <recommendedName>
        <fullName evidence="4">WD40 repeat-like protein</fullName>
    </recommendedName>
</protein>
<dbReference type="InterPro" id="IPR036322">
    <property type="entry name" value="WD40_repeat_dom_sf"/>
</dbReference>
<feature type="region of interest" description="Disordered" evidence="1">
    <location>
        <begin position="347"/>
        <end position="368"/>
    </location>
</feature>
<dbReference type="PANTHER" id="PTHR44666:SF1">
    <property type="entry name" value="WD REPEAT-CONTAINING PROTEIN 53"/>
    <property type="match status" value="1"/>
</dbReference>
<sequence length="368" mass="39188">MTYIFRQSVSLPGGVTAVSFGSQTILSVGSADGCLRLYNLPGTRVIKAIRQLGDEVSSIRWSVLCEEDKGEVWIASGINAFKFSLNAQQVLKPISSQDAISKLELGEDSEDILNDLCLSDNNKFLAFCSDSGTVGVIDLGTSSVSRMRHKHESICSAAKFVPNRPSEIVSGGYDSALLHFDFPQKKLLSRLDIASAPPTSGISMSPPFVLSIALSPSGLIAAAIADGRVWIGSGGDRSSIPSKGKGAKRSRKWEGLDDSSGTWVQVAEGPIVAIAFSGDGALIACSLLGTLRAYSLTHDADMKLRAEKIWSGEVKEIAKVNALSLNDTWMVVGGLTKEGKGLFEIWDHSSRSEDGEQSSSTTEPNDNA</sequence>
<dbReference type="Proteomes" id="UP001212997">
    <property type="component" value="Unassembled WGS sequence"/>
</dbReference>
<dbReference type="PANTHER" id="PTHR44666">
    <property type="entry name" value="WD REPEAT-CONTAINING PROTEIN 53"/>
    <property type="match status" value="1"/>
</dbReference>
<gene>
    <name evidence="2" type="ORF">NLI96_g201</name>
</gene>